<reference evidence="2 3" key="1">
    <citation type="submission" date="2010-12" db="EMBL/GenBank/DDBJ databases">
        <authorList>
            <person name="Muzny D."/>
            <person name="Qin X."/>
            <person name="Deng J."/>
            <person name="Jiang H."/>
            <person name="Liu Y."/>
            <person name="Qu J."/>
            <person name="Song X.-Z."/>
            <person name="Zhang L."/>
            <person name="Thornton R."/>
            <person name="Coyle M."/>
            <person name="Francisco L."/>
            <person name="Jackson L."/>
            <person name="Javaid M."/>
            <person name="Korchina V."/>
            <person name="Kovar C."/>
            <person name="Mata R."/>
            <person name="Mathew T."/>
            <person name="Ngo R."/>
            <person name="Nguyen L."/>
            <person name="Nguyen N."/>
            <person name="Okwuonu G."/>
            <person name="Ongeri F."/>
            <person name="Pham C."/>
            <person name="Simmons D."/>
            <person name="Wilczek-Boney K."/>
            <person name="Hale W."/>
            <person name="Jakkamsetti A."/>
            <person name="Pham P."/>
            <person name="Ruth R."/>
            <person name="San Lucas F."/>
            <person name="Warren J."/>
            <person name="Zhang J."/>
            <person name="Zhao Z."/>
            <person name="Zhou C."/>
            <person name="Zhu D."/>
            <person name="Lee S."/>
            <person name="Bess C."/>
            <person name="Blankenburg K."/>
            <person name="Forbes L."/>
            <person name="Fu Q."/>
            <person name="Gubbala S."/>
            <person name="Hirani K."/>
            <person name="Jayaseelan J.C."/>
            <person name="Lara F."/>
            <person name="Munidasa M."/>
            <person name="Palculict T."/>
            <person name="Patil S."/>
            <person name="Pu L.-L."/>
            <person name="Saada N."/>
            <person name="Tang L."/>
            <person name="Weissenberger G."/>
            <person name="Zhu Y."/>
            <person name="Hemphill L."/>
            <person name="Shang Y."/>
            <person name="Youmans B."/>
            <person name="Ayvaz T."/>
            <person name="Ross M."/>
            <person name="Santibanez J."/>
            <person name="Aqrawi P."/>
            <person name="Gross S."/>
            <person name="Joshi V."/>
            <person name="Fowler G."/>
            <person name="Nazareth L."/>
            <person name="Reid J."/>
            <person name="Worley K."/>
            <person name="Petrosino J."/>
            <person name="Highlander S."/>
            <person name="Gibbs R."/>
        </authorList>
    </citation>
    <scope>NUCLEOTIDE SEQUENCE [LARGE SCALE GENOMIC DNA]</scope>
    <source>
        <strain evidence="3">DSM 15952 / CCUG 50447 / LMG 22039 / TP 1.5</strain>
    </source>
</reference>
<feature type="domain" description="Mga helix-turn-helix" evidence="1">
    <location>
        <begin position="70"/>
        <end position="137"/>
    </location>
</feature>
<evidence type="ECO:0000259" key="1">
    <source>
        <dbReference type="Pfam" id="PF05043"/>
    </source>
</evidence>
<gene>
    <name evidence="2" type="ORF">HMPREF9088_0212</name>
</gene>
<accession>E6LCX2</accession>
<dbReference type="eggNOG" id="COG3711">
    <property type="taxonomic scope" value="Bacteria"/>
</dbReference>
<keyword evidence="3" id="KW-1185">Reference proteome</keyword>
<sequence length="439" mass="51195">MLNFLERHLEKRIKVAEHLYLNNGQTTDRLMARKLSVSPSSIQQYVKEVENLYQNFRTNGILYNSHALVNVTDELASQSIKLRLLKAIIFHSGESSSFYKESLKLSDATFSRLIAQLRADLARFDIRLLINKGYRLEAKQELLVIGFITQLAFFYRWPLSELRKIVTTLDGEKRLEEIDALSFDSMLLVHSEFENVFIHYLFLAAVIYSNQRKVDVKDQCRAETIVEKLNRWLKESYLEAAVKVEKNFHELLPLDFSGQSHSNHYSEVKAILISTMVQIKLFPYPVSTSPRLDFFRSKFLHAEPEEYAIMDSFLYKASRVLRVDFHKREEAACFFLLTNKNIYQKKFKPAIIQIYSSIGQNHAYYILKEVEPLLSFFDTKISVIYVKTCDELQDEKGSYILTTDILPEISAERQFLVSDYLSLTDIVRLGVWLKDTLIL</sequence>
<organism evidence="2 3">
    <name type="scientific">Enterococcus italicus (strain DSM 15952 / CCUG 50447 / LMG 22039 / TP 1.5)</name>
    <dbReference type="NCBI Taxonomy" id="888064"/>
    <lineage>
        <taxon>Bacteria</taxon>
        <taxon>Bacillati</taxon>
        <taxon>Bacillota</taxon>
        <taxon>Bacilli</taxon>
        <taxon>Lactobacillales</taxon>
        <taxon>Enterococcaceae</taxon>
        <taxon>Enterococcus</taxon>
    </lineage>
</organism>
<dbReference type="Pfam" id="PF05043">
    <property type="entry name" value="Mga"/>
    <property type="match status" value="1"/>
</dbReference>
<dbReference type="EMBL" id="AEPV01000004">
    <property type="protein sequence ID" value="EFU74982.1"/>
    <property type="molecule type" value="Genomic_DNA"/>
</dbReference>
<name>E6LCX2_ENTI1</name>
<comment type="caution">
    <text evidence="2">The sequence shown here is derived from an EMBL/GenBank/DDBJ whole genome shotgun (WGS) entry which is preliminary data.</text>
</comment>
<dbReference type="AlphaFoldDB" id="E6LCX2"/>
<evidence type="ECO:0000313" key="2">
    <source>
        <dbReference type="EMBL" id="EFU74982.1"/>
    </source>
</evidence>
<dbReference type="OrthoDB" id="10003857at2"/>
<proteinExistence type="predicted"/>
<protein>
    <submittedName>
        <fullName evidence="2">M protein trans-acting positive regulator (MGA)</fullName>
    </submittedName>
</protein>
<dbReference type="RefSeq" id="WP_007207233.1">
    <property type="nucleotide sequence ID" value="NZ_GL622241.1"/>
</dbReference>
<dbReference type="Proteomes" id="UP000010296">
    <property type="component" value="Unassembled WGS sequence"/>
</dbReference>
<dbReference type="HOGENOM" id="CLU_050828_0_0_9"/>
<evidence type="ECO:0000313" key="3">
    <source>
        <dbReference type="Proteomes" id="UP000010296"/>
    </source>
</evidence>
<dbReference type="InterPro" id="IPR007737">
    <property type="entry name" value="Mga_HTH"/>
</dbReference>
<dbReference type="STRING" id="888064.HMPREF9088_0212"/>